<dbReference type="AlphaFoldDB" id="A0A813BEG2"/>
<reference evidence="2" key="1">
    <citation type="submission" date="2021-02" db="EMBL/GenBank/DDBJ databases">
        <authorList>
            <person name="Dougan E. K."/>
            <person name="Rhodes N."/>
            <person name="Thang M."/>
            <person name="Chan C."/>
        </authorList>
    </citation>
    <scope>NUCLEOTIDE SEQUENCE</scope>
</reference>
<accession>A0A813BEG2</accession>
<comment type="caution">
    <text evidence="2">The sequence shown here is derived from an EMBL/GenBank/DDBJ whole genome shotgun (WGS) entry which is preliminary data.</text>
</comment>
<gene>
    <name evidence="2" type="ORF">SNEC2469_LOCUS30145</name>
</gene>
<evidence type="ECO:0000256" key="1">
    <source>
        <dbReference type="SAM" id="SignalP"/>
    </source>
</evidence>
<keyword evidence="3" id="KW-1185">Reference proteome</keyword>
<protein>
    <submittedName>
        <fullName evidence="2">Uncharacterized protein</fullName>
    </submittedName>
</protein>
<dbReference type="Proteomes" id="UP000601435">
    <property type="component" value="Unassembled WGS sequence"/>
</dbReference>
<name>A0A813BEG2_9DINO</name>
<proteinExistence type="predicted"/>
<feature type="chain" id="PRO_5033022329" evidence="1">
    <location>
        <begin position="19"/>
        <end position="383"/>
    </location>
</feature>
<keyword evidence="1" id="KW-0732">Signal</keyword>
<organism evidence="2 3">
    <name type="scientific">Symbiodinium necroappetens</name>
    <dbReference type="NCBI Taxonomy" id="1628268"/>
    <lineage>
        <taxon>Eukaryota</taxon>
        <taxon>Sar</taxon>
        <taxon>Alveolata</taxon>
        <taxon>Dinophyceae</taxon>
        <taxon>Suessiales</taxon>
        <taxon>Symbiodiniaceae</taxon>
        <taxon>Symbiodinium</taxon>
    </lineage>
</organism>
<evidence type="ECO:0000313" key="3">
    <source>
        <dbReference type="Proteomes" id="UP000601435"/>
    </source>
</evidence>
<dbReference type="EMBL" id="CAJNJA010069542">
    <property type="protein sequence ID" value="CAE7898056.1"/>
    <property type="molecule type" value="Genomic_DNA"/>
</dbReference>
<feature type="signal peptide" evidence="1">
    <location>
        <begin position="1"/>
        <end position="18"/>
    </location>
</feature>
<dbReference type="OrthoDB" id="411517at2759"/>
<evidence type="ECO:0000313" key="2">
    <source>
        <dbReference type="EMBL" id="CAE7898056.1"/>
    </source>
</evidence>
<sequence length="383" mass="43252">MASGLSKALLLLSLGVLGWRLGLPFALTSDFRKLNSSQVGASDPPSDFLELLRCSPMWAWHAGDVDRWRKLPDDTKAKAVRMLGFDPLVSRVVVMTYAHSFIQCQVRTLSVRVKDELSAFFGREVSLKAGGSCSRATELPSSDYDVYFDVPGVKVDESQRDELLSFLRAELNCTAALSERAIAIQLHLKENLFFSPGDIFLDLVPMSATYFDRDKVEFPHFFGSNNRSKNDEDLARFYDSCPGYRTIVRELKAFFKAGLQHVGLNLPSYLLEYLVMCVAAQSKPILGSGDWVAEVFQLSCNTLREIATFQAFPALPSATKLSPLQDLLKDLETLEPRRRQGITDAWLKMAELARNARWANRCLVHHVSLLVYQSRYIQRHWKS</sequence>